<keyword evidence="2" id="KW-0443">Lipid metabolism</keyword>
<feature type="domain" description="AB hydrolase-1" evidence="3">
    <location>
        <begin position="11"/>
        <end position="221"/>
    </location>
</feature>
<evidence type="ECO:0000256" key="2">
    <source>
        <dbReference type="ARBA" id="ARBA00023098"/>
    </source>
</evidence>
<reference evidence="4" key="1">
    <citation type="journal article" date="2023" name="Insect Mol. Biol.">
        <title>Genome sequencing provides insights into the evolution of gene families encoding plant cell wall-degrading enzymes in longhorned beetles.</title>
        <authorList>
            <person name="Shin N.R."/>
            <person name="Okamura Y."/>
            <person name="Kirsch R."/>
            <person name="Pauchet Y."/>
        </authorList>
    </citation>
    <scope>NUCLEOTIDE SEQUENCE</scope>
    <source>
        <strain evidence="4">RBIC_L_NR</strain>
    </source>
</reference>
<keyword evidence="1" id="KW-0442">Lipid degradation</keyword>
<organism evidence="4 5">
    <name type="scientific">Rhamnusium bicolor</name>
    <dbReference type="NCBI Taxonomy" id="1586634"/>
    <lineage>
        <taxon>Eukaryota</taxon>
        <taxon>Metazoa</taxon>
        <taxon>Ecdysozoa</taxon>
        <taxon>Arthropoda</taxon>
        <taxon>Hexapoda</taxon>
        <taxon>Insecta</taxon>
        <taxon>Pterygota</taxon>
        <taxon>Neoptera</taxon>
        <taxon>Endopterygota</taxon>
        <taxon>Coleoptera</taxon>
        <taxon>Polyphaga</taxon>
        <taxon>Cucujiformia</taxon>
        <taxon>Chrysomeloidea</taxon>
        <taxon>Cerambycidae</taxon>
        <taxon>Lepturinae</taxon>
        <taxon>Rhagiini</taxon>
        <taxon>Rhamnusium</taxon>
    </lineage>
</organism>
<keyword evidence="5" id="KW-1185">Reference proteome</keyword>
<feature type="non-terminal residue" evidence="4">
    <location>
        <position position="1"/>
    </location>
</feature>
<dbReference type="AlphaFoldDB" id="A0AAV8WQH8"/>
<dbReference type="GO" id="GO:0016042">
    <property type="term" value="P:lipid catabolic process"/>
    <property type="evidence" value="ECO:0007669"/>
    <property type="project" value="UniProtKB-KW"/>
</dbReference>
<protein>
    <recommendedName>
        <fullName evidence="3">AB hydrolase-1 domain-containing protein</fullName>
    </recommendedName>
</protein>
<dbReference type="InterPro" id="IPR000073">
    <property type="entry name" value="AB_hydrolase_1"/>
</dbReference>
<dbReference type="Proteomes" id="UP001162156">
    <property type="component" value="Unassembled WGS sequence"/>
</dbReference>
<evidence type="ECO:0000259" key="3">
    <source>
        <dbReference type="Pfam" id="PF00561"/>
    </source>
</evidence>
<dbReference type="PANTHER" id="PTHR11005">
    <property type="entry name" value="LYSOSOMAL ACID LIPASE-RELATED"/>
    <property type="match status" value="1"/>
</dbReference>
<dbReference type="SUPFAM" id="SSF53474">
    <property type="entry name" value="alpha/beta-Hydrolases"/>
    <property type="match status" value="1"/>
</dbReference>
<dbReference type="InterPro" id="IPR029058">
    <property type="entry name" value="AB_hydrolase_fold"/>
</dbReference>
<evidence type="ECO:0000313" key="4">
    <source>
        <dbReference type="EMBL" id="KAJ8927986.1"/>
    </source>
</evidence>
<sequence>VDEIALKDVPAMLQLVKYHSGSKAKIIYIGHSLGTTAALMYASEYSDAAANTVGLFVLLTPAYKLTHMRSPYRFVFPLLYPVLQITNALNITPPLSRSNARNLTQPLCLSSPPMMLLCLNALNLFLGPFTQIAPETIPVYFNQIPGGTSLKTFSYLTEATRGRFRKYDYGPGRNRFLYGNDTPPEYDITKIKVPVYIMYAAHDWSITKEDSVNLYNSLPKEVRYGMHEVSNINFNHYDFLFGRNSKQLVTDKLLQVLEKATG</sequence>
<evidence type="ECO:0000313" key="5">
    <source>
        <dbReference type="Proteomes" id="UP001162156"/>
    </source>
</evidence>
<name>A0AAV8WQH8_9CUCU</name>
<dbReference type="Pfam" id="PF00561">
    <property type="entry name" value="Abhydrolase_1"/>
    <property type="match status" value="1"/>
</dbReference>
<proteinExistence type="predicted"/>
<comment type="caution">
    <text evidence="4">The sequence shown here is derived from an EMBL/GenBank/DDBJ whole genome shotgun (WGS) entry which is preliminary data.</text>
</comment>
<dbReference type="Gene3D" id="3.40.50.1820">
    <property type="entry name" value="alpha/beta hydrolase"/>
    <property type="match status" value="1"/>
</dbReference>
<evidence type="ECO:0000256" key="1">
    <source>
        <dbReference type="ARBA" id="ARBA00022963"/>
    </source>
</evidence>
<gene>
    <name evidence="4" type="ORF">NQ314_019514</name>
</gene>
<dbReference type="EMBL" id="JANEYF010005500">
    <property type="protein sequence ID" value="KAJ8927986.1"/>
    <property type="molecule type" value="Genomic_DNA"/>
</dbReference>
<accession>A0AAV8WQH8</accession>